<dbReference type="AlphaFoldDB" id="A0A918PUT9"/>
<dbReference type="Proteomes" id="UP000630936">
    <property type="component" value="Unassembled WGS sequence"/>
</dbReference>
<dbReference type="RefSeq" id="WP_190122235.1">
    <property type="nucleotide sequence ID" value="NZ_BMWG01000003.1"/>
</dbReference>
<keyword evidence="2" id="KW-1185">Reference proteome</keyword>
<name>A0A918PUT9_9ACTN</name>
<gene>
    <name evidence="1" type="ORF">GCM10010387_16180</name>
</gene>
<accession>A0A918PUT9</accession>
<organism evidence="1 2">
    <name type="scientific">Streptomyces inusitatus</name>
    <dbReference type="NCBI Taxonomy" id="68221"/>
    <lineage>
        <taxon>Bacteria</taxon>
        <taxon>Bacillati</taxon>
        <taxon>Actinomycetota</taxon>
        <taxon>Actinomycetes</taxon>
        <taxon>Kitasatosporales</taxon>
        <taxon>Streptomycetaceae</taxon>
        <taxon>Streptomyces</taxon>
    </lineage>
</organism>
<comment type="caution">
    <text evidence="1">The sequence shown here is derived from an EMBL/GenBank/DDBJ whole genome shotgun (WGS) entry which is preliminary data.</text>
</comment>
<reference evidence="1" key="1">
    <citation type="journal article" date="2014" name="Int. J. Syst. Evol. Microbiol.">
        <title>Complete genome sequence of Corynebacterium casei LMG S-19264T (=DSM 44701T), isolated from a smear-ripened cheese.</title>
        <authorList>
            <consortium name="US DOE Joint Genome Institute (JGI-PGF)"/>
            <person name="Walter F."/>
            <person name="Albersmeier A."/>
            <person name="Kalinowski J."/>
            <person name="Ruckert C."/>
        </authorList>
    </citation>
    <scope>NUCLEOTIDE SEQUENCE</scope>
    <source>
        <strain evidence="1">JCM 4988</strain>
    </source>
</reference>
<reference evidence="1" key="2">
    <citation type="submission" date="2020-09" db="EMBL/GenBank/DDBJ databases">
        <authorList>
            <person name="Sun Q."/>
            <person name="Ohkuma M."/>
        </authorList>
    </citation>
    <scope>NUCLEOTIDE SEQUENCE</scope>
    <source>
        <strain evidence="1">JCM 4988</strain>
    </source>
</reference>
<protein>
    <submittedName>
        <fullName evidence="1">Uncharacterized protein</fullName>
    </submittedName>
</protein>
<evidence type="ECO:0000313" key="2">
    <source>
        <dbReference type="Proteomes" id="UP000630936"/>
    </source>
</evidence>
<proteinExistence type="predicted"/>
<evidence type="ECO:0000313" key="1">
    <source>
        <dbReference type="EMBL" id="GGZ23727.1"/>
    </source>
</evidence>
<sequence length="205" mass="22400">MNTTPVPATGPEAAARLHHTDPRIRALAIAAHKASPDARRPWAELSEDERHTWRTSARNWLRAAVTVGLLPLVIPSTGQALAAVPLDVVPGDGRPRAGSRGRAQTFRDAAHAIRPEAFGWGGPDHHDAWTEARKRLDEIAEDEEGSVGDYRSADQAHAALVRVEVWADDLDEEVRRTAERIDVSDPVADRIRALLDGARHGEDPL</sequence>
<dbReference type="EMBL" id="BMWG01000003">
    <property type="protein sequence ID" value="GGZ23727.1"/>
    <property type="molecule type" value="Genomic_DNA"/>
</dbReference>